<comment type="catalytic activity">
    <reaction evidence="1">
        <text>Release of an N-terminal dipeptide, Xaa-Yaa-|-Zaa-, from a polypeptide, preferentially when Yaa is Pro, provided Zaa is neither Pro nor hydroxyproline.</text>
        <dbReference type="EC" id="3.4.14.5"/>
    </reaction>
</comment>
<dbReference type="EC" id="3.4.14.5" evidence="4"/>
<keyword evidence="5" id="KW-0031">Aminopeptidase</keyword>
<feature type="signal peptide" evidence="13">
    <location>
        <begin position="1"/>
        <end position="18"/>
    </location>
</feature>
<dbReference type="SUPFAM" id="SSF53474">
    <property type="entry name" value="alpha/beta-Hydrolases"/>
    <property type="match status" value="1"/>
</dbReference>
<dbReference type="InterPro" id="IPR050278">
    <property type="entry name" value="Serine_Prot_S9B/DPPIV"/>
</dbReference>
<dbReference type="FunFam" id="3.40.50.1820:FF:000003">
    <property type="entry name" value="Dipeptidyl peptidase 4"/>
    <property type="match status" value="1"/>
</dbReference>
<proteinExistence type="inferred from homology"/>
<feature type="domain" description="Peptidase S9 prolyl oligopeptidase catalytic" evidence="14">
    <location>
        <begin position="546"/>
        <end position="760"/>
    </location>
</feature>
<evidence type="ECO:0000256" key="4">
    <source>
        <dbReference type="ARBA" id="ARBA00012062"/>
    </source>
</evidence>
<dbReference type="GO" id="GO:0006508">
    <property type="term" value="P:proteolysis"/>
    <property type="evidence" value="ECO:0007669"/>
    <property type="project" value="UniProtKB-KW"/>
</dbReference>
<evidence type="ECO:0000256" key="2">
    <source>
        <dbReference type="ARBA" id="ARBA00004613"/>
    </source>
</evidence>
<evidence type="ECO:0000256" key="11">
    <source>
        <dbReference type="ARBA" id="ARBA00023180"/>
    </source>
</evidence>
<comment type="subcellular location">
    <subcellularLocation>
        <location evidence="2">Secreted</location>
    </subcellularLocation>
</comment>
<dbReference type="GO" id="GO:0005886">
    <property type="term" value="C:plasma membrane"/>
    <property type="evidence" value="ECO:0007669"/>
    <property type="project" value="TreeGrafter"/>
</dbReference>
<dbReference type="PANTHER" id="PTHR11731">
    <property type="entry name" value="PROTEASE FAMILY S9B,C DIPEPTIDYL-PEPTIDASE IV-RELATED"/>
    <property type="match status" value="1"/>
</dbReference>
<keyword evidence="10" id="KW-0720">Serine protease</keyword>
<organism evidence="16 17">
    <name type="scientific">Exophiala bonariae</name>
    <dbReference type="NCBI Taxonomy" id="1690606"/>
    <lineage>
        <taxon>Eukaryota</taxon>
        <taxon>Fungi</taxon>
        <taxon>Dikarya</taxon>
        <taxon>Ascomycota</taxon>
        <taxon>Pezizomycotina</taxon>
        <taxon>Eurotiomycetes</taxon>
        <taxon>Chaetothyriomycetidae</taxon>
        <taxon>Chaetothyriales</taxon>
        <taxon>Herpotrichiellaceae</taxon>
        <taxon>Exophiala</taxon>
    </lineage>
</organism>
<dbReference type="GO" id="GO:0008239">
    <property type="term" value="F:dipeptidyl-peptidase activity"/>
    <property type="evidence" value="ECO:0007669"/>
    <property type="project" value="UniProtKB-EC"/>
</dbReference>
<evidence type="ECO:0000313" key="17">
    <source>
        <dbReference type="Proteomes" id="UP001358417"/>
    </source>
</evidence>
<dbReference type="GO" id="GO:0004177">
    <property type="term" value="F:aminopeptidase activity"/>
    <property type="evidence" value="ECO:0007669"/>
    <property type="project" value="UniProtKB-KW"/>
</dbReference>
<evidence type="ECO:0000256" key="7">
    <source>
        <dbReference type="ARBA" id="ARBA00022670"/>
    </source>
</evidence>
<dbReference type="RefSeq" id="XP_064709458.1">
    <property type="nucleotide sequence ID" value="XM_064854732.1"/>
</dbReference>
<dbReference type="InterPro" id="IPR029058">
    <property type="entry name" value="AB_hydrolase_fold"/>
</dbReference>
<comment type="caution">
    <text evidence="16">The sequence shown here is derived from an EMBL/GenBank/DDBJ whole genome shotgun (WGS) entry which is preliminary data.</text>
</comment>
<name>A0AAV9NK34_9EURO</name>
<evidence type="ECO:0000256" key="10">
    <source>
        <dbReference type="ARBA" id="ARBA00022825"/>
    </source>
</evidence>
<evidence type="ECO:0000256" key="5">
    <source>
        <dbReference type="ARBA" id="ARBA00022438"/>
    </source>
</evidence>
<evidence type="ECO:0000259" key="14">
    <source>
        <dbReference type="Pfam" id="PF00326"/>
    </source>
</evidence>
<dbReference type="Proteomes" id="UP001358417">
    <property type="component" value="Unassembled WGS sequence"/>
</dbReference>
<dbReference type="Gene3D" id="2.140.10.30">
    <property type="entry name" value="Dipeptidylpeptidase IV, N-terminal domain"/>
    <property type="match status" value="1"/>
</dbReference>
<comment type="similarity">
    <text evidence="3">Belongs to the peptidase S9B family.</text>
</comment>
<dbReference type="PANTHER" id="PTHR11731:SF162">
    <property type="entry name" value="DIPEPTIDYL PEPTIDASE 4-RELATED"/>
    <property type="match status" value="1"/>
</dbReference>
<evidence type="ECO:0000259" key="15">
    <source>
        <dbReference type="Pfam" id="PF00930"/>
    </source>
</evidence>
<accession>A0AAV9NK34</accession>
<dbReference type="GO" id="GO:0008236">
    <property type="term" value="F:serine-type peptidase activity"/>
    <property type="evidence" value="ECO:0007669"/>
    <property type="project" value="UniProtKB-KW"/>
</dbReference>
<dbReference type="EMBL" id="JAVRRD010000005">
    <property type="protein sequence ID" value="KAK5058935.1"/>
    <property type="molecule type" value="Genomic_DNA"/>
</dbReference>
<sequence length="783" mass="87901">MLLGLPLLLPLLGLGVLAIDVPRRPQQPLGNGTRLLVLNETAPSPRLRSNTTSIDWFAGGEDGVGVTLSDNGDLVLLNFIDGNSSILVPQSAIPSDYYEYFIQPNLEFVLFSTNYTKQYRYSYFADYVIYSISSNESSPLFEEQQGDIQYATWAPTGNTLAFVQGNNLFISNDSEVTQITFDGGPDMFHGVPDWVYEEEIFGSAYAFHWSPDAQYLVYLSFNETGVGTFTVPYYMGDDDIASPYPTELELRYPKVGTTNPTVQFTLLDIQTLESTAIPIEAFEANDTIIGEVAWATDEHSHVLLRVFNRVQDMEKYVLVDVASGNTTIVRERDGSDGWLDNNLAINYIGSVNGSNETWYVDLSDISGWNHLYLLPVSGGDNITLTSGEWEVTDILSVDTERELVYYRSTAFHSTSRHIYSVSYTTGEITPLVDDTEPAYYTASFSPAGGFFLLSYSGPDVPYQDLYSTNSIEPLSTVTNNSVLYEAIQEYNLPNITYFELEHPDGYTFNVMQRLPPNFNSSRRYPVLFTPYGGPGAQEVSQVFQTLDWNAYVSSDPELNFITYTVDGRGTGYKGREFRSTVASHLGRYEPLDQIWAAEQILSSTPYVDPNHTGIWGWSFGGYLTAKVVELQGSQEGQQAPFKFGLITAPVSDWRLYDSMYTERYMKTPETNEAGYNETAVRNSTGFKDIQGGVAIMHGSGDDNVHAQNTAALIDLLVSEGVSPSHLDMFIFTDATHSINTRGGSTYIYRYLSKFLYEELQRVPEEELVHQWSKRKRVEREWYA</sequence>
<dbReference type="GO" id="GO:0005576">
    <property type="term" value="C:extracellular region"/>
    <property type="evidence" value="ECO:0007669"/>
    <property type="project" value="UniProtKB-SubCell"/>
</dbReference>
<dbReference type="InterPro" id="IPR001375">
    <property type="entry name" value="Peptidase_S9_cat"/>
</dbReference>
<dbReference type="Pfam" id="PF00930">
    <property type="entry name" value="DPPIV_N"/>
    <property type="match status" value="1"/>
</dbReference>
<evidence type="ECO:0000256" key="13">
    <source>
        <dbReference type="SAM" id="SignalP"/>
    </source>
</evidence>
<dbReference type="AlphaFoldDB" id="A0AAV9NK34"/>
<dbReference type="GeneID" id="89979353"/>
<feature type="domain" description="Dipeptidylpeptidase IV N-terminal" evidence="15">
    <location>
        <begin position="104"/>
        <end position="462"/>
    </location>
</feature>
<keyword evidence="17" id="KW-1185">Reference proteome</keyword>
<evidence type="ECO:0000256" key="9">
    <source>
        <dbReference type="ARBA" id="ARBA00022801"/>
    </source>
</evidence>
<keyword evidence="9" id="KW-0378">Hydrolase</keyword>
<reference evidence="16 17" key="1">
    <citation type="submission" date="2023-08" db="EMBL/GenBank/DDBJ databases">
        <title>Black Yeasts Isolated from many extreme environments.</title>
        <authorList>
            <person name="Coleine C."/>
            <person name="Stajich J.E."/>
            <person name="Selbmann L."/>
        </authorList>
    </citation>
    <scope>NUCLEOTIDE SEQUENCE [LARGE SCALE GENOMIC DNA]</scope>
    <source>
        <strain evidence="16 17">CCFEE 5792</strain>
    </source>
</reference>
<evidence type="ECO:0000256" key="12">
    <source>
        <dbReference type="ARBA" id="ARBA00030567"/>
    </source>
</evidence>
<keyword evidence="8 13" id="KW-0732">Signal</keyword>
<keyword evidence="11" id="KW-0325">Glycoprotein</keyword>
<evidence type="ECO:0000256" key="8">
    <source>
        <dbReference type="ARBA" id="ARBA00022729"/>
    </source>
</evidence>
<dbReference type="InterPro" id="IPR002469">
    <property type="entry name" value="Peptidase_S9B_N"/>
</dbReference>
<keyword evidence="7" id="KW-0645">Protease</keyword>
<protein>
    <recommendedName>
        <fullName evidence="4">dipeptidyl-peptidase IV</fullName>
        <ecNumber evidence="4">3.4.14.5</ecNumber>
    </recommendedName>
    <alternativeName>
        <fullName evidence="12">Dipeptidyl peptidase IV</fullName>
    </alternativeName>
</protein>
<dbReference type="SUPFAM" id="SSF82171">
    <property type="entry name" value="DPP6 N-terminal domain-like"/>
    <property type="match status" value="1"/>
</dbReference>
<gene>
    <name evidence="16" type="ORF">LTR84_011199</name>
</gene>
<dbReference type="Gene3D" id="3.40.50.1820">
    <property type="entry name" value="alpha/beta hydrolase"/>
    <property type="match status" value="1"/>
</dbReference>
<evidence type="ECO:0000256" key="1">
    <source>
        <dbReference type="ARBA" id="ARBA00001257"/>
    </source>
</evidence>
<keyword evidence="6" id="KW-0964">Secreted</keyword>
<evidence type="ECO:0000256" key="3">
    <source>
        <dbReference type="ARBA" id="ARBA00006150"/>
    </source>
</evidence>
<evidence type="ECO:0000256" key="6">
    <source>
        <dbReference type="ARBA" id="ARBA00022525"/>
    </source>
</evidence>
<evidence type="ECO:0000313" key="16">
    <source>
        <dbReference type="EMBL" id="KAK5058935.1"/>
    </source>
</evidence>
<dbReference type="Pfam" id="PF00326">
    <property type="entry name" value="Peptidase_S9"/>
    <property type="match status" value="1"/>
</dbReference>
<feature type="chain" id="PRO_5043463001" description="dipeptidyl-peptidase IV" evidence="13">
    <location>
        <begin position="19"/>
        <end position="783"/>
    </location>
</feature>